<feature type="non-terminal residue" evidence="2">
    <location>
        <position position="105"/>
    </location>
</feature>
<feature type="non-terminal residue" evidence="2">
    <location>
        <position position="1"/>
    </location>
</feature>
<feature type="region of interest" description="Disordered" evidence="1">
    <location>
        <begin position="68"/>
        <end position="105"/>
    </location>
</feature>
<sequence length="105" mass="10805">SAAGGAGHLALARCGGAAGGAAAASGGHQRVAALVWRQPASAEHLPEHDGYRGRDDWRRVLFLRECQTQVPRPSPGDAVRGRHTGPHVSAGDALQSRLGAGDTRP</sequence>
<evidence type="ECO:0000256" key="1">
    <source>
        <dbReference type="SAM" id="MobiDB-lite"/>
    </source>
</evidence>
<gene>
    <name evidence="2" type="ORF">Tci_924819</name>
</gene>
<evidence type="ECO:0000313" key="2">
    <source>
        <dbReference type="EMBL" id="GFD52850.1"/>
    </source>
</evidence>
<organism evidence="2">
    <name type="scientific">Tanacetum cinerariifolium</name>
    <name type="common">Dalmatian daisy</name>
    <name type="synonym">Chrysanthemum cinerariifolium</name>
    <dbReference type="NCBI Taxonomy" id="118510"/>
    <lineage>
        <taxon>Eukaryota</taxon>
        <taxon>Viridiplantae</taxon>
        <taxon>Streptophyta</taxon>
        <taxon>Embryophyta</taxon>
        <taxon>Tracheophyta</taxon>
        <taxon>Spermatophyta</taxon>
        <taxon>Magnoliopsida</taxon>
        <taxon>eudicotyledons</taxon>
        <taxon>Gunneridae</taxon>
        <taxon>Pentapetalae</taxon>
        <taxon>asterids</taxon>
        <taxon>campanulids</taxon>
        <taxon>Asterales</taxon>
        <taxon>Asteraceae</taxon>
        <taxon>Asteroideae</taxon>
        <taxon>Anthemideae</taxon>
        <taxon>Anthemidinae</taxon>
        <taxon>Tanacetum</taxon>
    </lineage>
</organism>
<accession>A0A699X303</accession>
<reference evidence="2" key="1">
    <citation type="journal article" date="2019" name="Sci. Rep.">
        <title>Draft genome of Tanacetum cinerariifolium, the natural source of mosquito coil.</title>
        <authorList>
            <person name="Yamashiro T."/>
            <person name="Shiraishi A."/>
            <person name="Satake H."/>
            <person name="Nakayama K."/>
        </authorList>
    </citation>
    <scope>NUCLEOTIDE SEQUENCE</scope>
</reference>
<dbReference type="EMBL" id="BKCJ011787178">
    <property type="protein sequence ID" value="GFD52850.1"/>
    <property type="molecule type" value="Genomic_DNA"/>
</dbReference>
<comment type="caution">
    <text evidence="2">The sequence shown here is derived from an EMBL/GenBank/DDBJ whole genome shotgun (WGS) entry which is preliminary data.</text>
</comment>
<name>A0A699X303_TANCI</name>
<proteinExistence type="predicted"/>
<dbReference type="AlphaFoldDB" id="A0A699X303"/>
<protein>
    <submittedName>
        <fullName evidence="2">Uncharacterized protein</fullName>
    </submittedName>
</protein>